<dbReference type="GO" id="GO:0016747">
    <property type="term" value="F:acyltransferase activity, transferring groups other than amino-acyl groups"/>
    <property type="evidence" value="ECO:0007669"/>
    <property type="project" value="InterPro"/>
</dbReference>
<dbReference type="Proteomes" id="UP000653472">
    <property type="component" value="Unassembled WGS sequence"/>
</dbReference>
<dbReference type="EMBL" id="JAAVXB010000004">
    <property type="protein sequence ID" value="NKF22666.1"/>
    <property type="molecule type" value="Genomic_DNA"/>
</dbReference>
<dbReference type="PROSITE" id="PS51186">
    <property type="entry name" value="GNAT"/>
    <property type="match status" value="1"/>
</dbReference>
<evidence type="ECO:0000259" key="1">
    <source>
        <dbReference type="PROSITE" id="PS51186"/>
    </source>
</evidence>
<keyword evidence="3" id="KW-1185">Reference proteome</keyword>
<feature type="domain" description="N-acetyltransferase" evidence="1">
    <location>
        <begin position="13"/>
        <end position="159"/>
    </location>
</feature>
<evidence type="ECO:0000313" key="3">
    <source>
        <dbReference type="Proteomes" id="UP000653472"/>
    </source>
</evidence>
<dbReference type="InterPro" id="IPR016181">
    <property type="entry name" value="Acyl_CoA_acyltransferase"/>
</dbReference>
<gene>
    <name evidence="2" type="ORF">G7Y82_10080</name>
</gene>
<dbReference type="SUPFAM" id="SSF55729">
    <property type="entry name" value="Acyl-CoA N-acyltransferases (Nat)"/>
    <property type="match status" value="1"/>
</dbReference>
<dbReference type="CDD" id="cd04301">
    <property type="entry name" value="NAT_SF"/>
    <property type="match status" value="1"/>
</dbReference>
<reference evidence="2" key="1">
    <citation type="submission" date="2020-03" db="EMBL/GenBank/DDBJ databases">
        <title>Solimonas marina sp. nov., isolated from deep seawater of the Pacific Ocean.</title>
        <authorList>
            <person name="Liu X."/>
            <person name="Lai Q."/>
            <person name="Sun F."/>
            <person name="Gai Y."/>
            <person name="Li G."/>
            <person name="Shao Z."/>
        </authorList>
    </citation>
    <scope>NUCLEOTIDE SEQUENCE</scope>
    <source>
        <strain evidence="2">C16B3</strain>
    </source>
</reference>
<dbReference type="Pfam" id="PF13302">
    <property type="entry name" value="Acetyltransf_3"/>
    <property type="match status" value="1"/>
</dbReference>
<dbReference type="Gene3D" id="3.40.630.30">
    <property type="match status" value="1"/>
</dbReference>
<name>A0A969WC14_9GAMM</name>
<dbReference type="InterPro" id="IPR000182">
    <property type="entry name" value="GNAT_dom"/>
</dbReference>
<sequence length="161" mass="17137">MTPGGAKVRVDDVRLIAILENGEPAFCSGEMPPAARDALEGTAALYEADGFSPPWIGYLAECGGEIVGSCAFVGPPQEHRVEIAFQTFAEHQGCGVATAVVQRLIALAAGHDEAPVLCAQTPSGESAATQVLRKQGFRLRDSLHHPQDGIVWYWEREAPLA</sequence>
<organism evidence="2 3">
    <name type="scientific">Solimonas marina</name>
    <dbReference type="NCBI Taxonomy" id="2714601"/>
    <lineage>
        <taxon>Bacteria</taxon>
        <taxon>Pseudomonadati</taxon>
        <taxon>Pseudomonadota</taxon>
        <taxon>Gammaproteobacteria</taxon>
        <taxon>Nevskiales</taxon>
        <taxon>Nevskiaceae</taxon>
        <taxon>Solimonas</taxon>
    </lineage>
</organism>
<evidence type="ECO:0000313" key="2">
    <source>
        <dbReference type="EMBL" id="NKF22666.1"/>
    </source>
</evidence>
<dbReference type="AlphaFoldDB" id="A0A969WC14"/>
<proteinExistence type="predicted"/>
<comment type="caution">
    <text evidence="2">The sequence shown here is derived from an EMBL/GenBank/DDBJ whole genome shotgun (WGS) entry which is preliminary data.</text>
</comment>
<accession>A0A969WC14</accession>
<dbReference type="RefSeq" id="WP_168147905.1">
    <property type="nucleotide sequence ID" value="NZ_JAAVXB010000004.1"/>
</dbReference>
<protein>
    <submittedName>
        <fullName evidence="2">GNAT family N-acetyltransferase</fullName>
    </submittedName>
</protein>